<dbReference type="GO" id="GO:0030515">
    <property type="term" value="F:snoRNA binding"/>
    <property type="evidence" value="ECO:0007669"/>
    <property type="project" value="TreeGrafter"/>
</dbReference>
<dbReference type="Pfam" id="PF23243">
    <property type="entry name" value="HEAT_HEATR1"/>
    <property type="match status" value="1"/>
</dbReference>
<dbReference type="PANTHER" id="PTHR13457:SF1">
    <property type="entry name" value="HEAT REPEAT-CONTAINING PROTEIN 1"/>
    <property type="match status" value="1"/>
</dbReference>
<dbReference type="GO" id="GO:0030686">
    <property type="term" value="C:90S preribosome"/>
    <property type="evidence" value="ECO:0007669"/>
    <property type="project" value="TreeGrafter"/>
</dbReference>
<proteinExistence type="inferred from homology"/>
<dbReference type="GO" id="GO:0032040">
    <property type="term" value="C:small-subunit processome"/>
    <property type="evidence" value="ECO:0007669"/>
    <property type="project" value="TreeGrafter"/>
</dbReference>
<accession>A0A9P8PDM9</accession>
<evidence type="ECO:0000256" key="6">
    <source>
        <dbReference type="ARBA" id="ARBA00023242"/>
    </source>
</evidence>
<evidence type="ECO:0000313" key="12">
    <source>
        <dbReference type="EMBL" id="KAH3669937.1"/>
    </source>
</evidence>
<dbReference type="Proteomes" id="UP000788993">
    <property type="component" value="Unassembled WGS sequence"/>
</dbReference>
<dbReference type="InterPro" id="IPR056473">
    <property type="entry name" value="HEAT_Utp10/HEAT1"/>
</dbReference>
<comment type="subunit">
    <text evidence="9">Component of the ribosomal small subunit (SSU) processome.</text>
</comment>
<dbReference type="InterPro" id="IPR022125">
    <property type="entry name" value="U3snoRNP10_N"/>
</dbReference>
<evidence type="ECO:0000256" key="3">
    <source>
        <dbReference type="ARBA" id="ARBA00015399"/>
    </source>
</evidence>
<keyword evidence="4 9" id="KW-0690">Ribosome biogenesis</keyword>
<comment type="subcellular location">
    <subcellularLocation>
        <location evidence="1 9">Nucleus</location>
        <location evidence="1 9">Nucleolus</location>
    </subcellularLocation>
</comment>
<evidence type="ECO:0000313" key="13">
    <source>
        <dbReference type="Proteomes" id="UP000788993"/>
    </source>
</evidence>
<reference evidence="12" key="1">
    <citation type="journal article" date="2021" name="Open Biol.">
        <title>Shared evolutionary footprints suggest mitochondrial oxidative damage underlies multiple complex I losses in fungi.</title>
        <authorList>
            <person name="Schikora-Tamarit M.A."/>
            <person name="Marcet-Houben M."/>
            <person name="Nosek J."/>
            <person name="Gabaldon T."/>
        </authorList>
    </citation>
    <scope>NUCLEOTIDE SEQUENCE</scope>
    <source>
        <strain evidence="12">NCAIM Y.01608</strain>
    </source>
</reference>
<dbReference type="InterPro" id="IPR016024">
    <property type="entry name" value="ARM-type_fold"/>
</dbReference>
<reference evidence="12" key="2">
    <citation type="submission" date="2021-01" db="EMBL/GenBank/DDBJ databases">
        <authorList>
            <person name="Schikora-Tamarit M.A."/>
        </authorList>
    </citation>
    <scope>NUCLEOTIDE SEQUENCE</scope>
    <source>
        <strain evidence="12">NCAIM Y.01608</strain>
    </source>
</reference>
<protein>
    <recommendedName>
        <fullName evidence="3 9">U3 small nucleolar RNA-associated protein 10</fullName>
    </recommendedName>
</protein>
<dbReference type="SMART" id="SM01036">
    <property type="entry name" value="BP28CT"/>
    <property type="match status" value="1"/>
</dbReference>
<evidence type="ECO:0000259" key="11">
    <source>
        <dbReference type="SMART" id="SM01036"/>
    </source>
</evidence>
<comment type="caution">
    <text evidence="12">The sequence shown here is derived from an EMBL/GenBank/DDBJ whole genome shotgun (WGS) entry which is preliminary data.</text>
</comment>
<dbReference type="GO" id="GO:0045943">
    <property type="term" value="P:positive regulation of transcription by RNA polymerase I"/>
    <property type="evidence" value="ECO:0007669"/>
    <property type="project" value="TreeGrafter"/>
</dbReference>
<evidence type="ECO:0000256" key="1">
    <source>
        <dbReference type="ARBA" id="ARBA00004604"/>
    </source>
</evidence>
<dbReference type="Pfam" id="PF12397">
    <property type="entry name" value="U3snoRNP10"/>
    <property type="match status" value="1"/>
</dbReference>
<gene>
    <name evidence="12" type="ORF">OGATHE_002749</name>
</gene>
<dbReference type="GO" id="GO:0000462">
    <property type="term" value="P:maturation of SSU-rRNA from tricistronic rRNA transcript (SSU-rRNA, 5.8S rRNA, LSU-rRNA)"/>
    <property type="evidence" value="ECO:0007669"/>
    <property type="project" value="TreeGrafter"/>
</dbReference>
<comment type="function">
    <text evidence="9">Involved in nucleolar processing of pre-18S ribosomal RNA.</text>
</comment>
<dbReference type="PROSITE" id="PS50077">
    <property type="entry name" value="HEAT_REPEAT"/>
    <property type="match status" value="1"/>
</dbReference>
<dbReference type="SUPFAM" id="SSF48371">
    <property type="entry name" value="ARM repeat"/>
    <property type="match status" value="1"/>
</dbReference>
<keyword evidence="7 9" id="KW-0687">Ribonucleoprotein</keyword>
<feature type="region of interest" description="Disordered" evidence="10">
    <location>
        <begin position="818"/>
        <end position="842"/>
    </location>
</feature>
<name>A0A9P8PDM9_9ASCO</name>
<keyword evidence="13" id="KW-1185">Reference proteome</keyword>
<evidence type="ECO:0000256" key="2">
    <source>
        <dbReference type="ARBA" id="ARBA00010559"/>
    </source>
</evidence>
<dbReference type="InterPro" id="IPR021133">
    <property type="entry name" value="HEAT_type_2"/>
</dbReference>
<evidence type="ECO:0000256" key="7">
    <source>
        <dbReference type="ARBA" id="ARBA00023274"/>
    </source>
</evidence>
<keyword evidence="5 9" id="KW-0698">rRNA processing</keyword>
<dbReference type="InterPro" id="IPR040191">
    <property type="entry name" value="UTP10"/>
</dbReference>
<dbReference type="PANTHER" id="PTHR13457">
    <property type="entry name" value="BAP28"/>
    <property type="match status" value="1"/>
</dbReference>
<dbReference type="EMBL" id="JAEUBD010000983">
    <property type="protein sequence ID" value="KAH3669937.1"/>
    <property type="molecule type" value="Genomic_DNA"/>
</dbReference>
<evidence type="ECO:0000256" key="9">
    <source>
        <dbReference type="RuleBase" id="RU367065"/>
    </source>
</evidence>
<dbReference type="Pfam" id="PF08146">
    <property type="entry name" value="BP28CT"/>
    <property type="match status" value="1"/>
</dbReference>
<evidence type="ECO:0000256" key="10">
    <source>
        <dbReference type="SAM" id="MobiDB-lite"/>
    </source>
</evidence>
<dbReference type="InterPro" id="IPR012954">
    <property type="entry name" value="BP28_C_dom"/>
</dbReference>
<keyword evidence="6 9" id="KW-0539">Nucleus</keyword>
<evidence type="ECO:0000256" key="5">
    <source>
        <dbReference type="ARBA" id="ARBA00022552"/>
    </source>
</evidence>
<dbReference type="InterPro" id="IPR011989">
    <property type="entry name" value="ARM-like"/>
</dbReference>
<organism evidence="12 13">
    <name type="scientific">Ogataea polymorpha</name>
    <dbReference type="NCBI Taxonomy" id="460523"/>
    <lineage>
        <taxon>Eukaryota</taxon>
        <taxon>Fungi</taxon>
        <taxon>Dikarya</taxon>
        <taxon>Ascomycota</taxon>
        <taxon>Saccharomycotina</taxon>
        <taxon>Pichiomycetes</taxon>
        <taxon>Pichiales</taxon>
        <taxon>Pichiaceae</taxon>
        <taxon>Ogataea</taxon>
    </lineage>
</organism>
<dbReference type="Gene3D" id="1.25.10.10">
    <property type="entry name" value="Leucine-rich Repeat Variant"/>
    <property type="match status" value="1"/>
</dbReference>
<feature type="repeat" description="HEAT" evidence="8">
    <location>
        <begin position="1712"/>
        <end position="1750"/>
    </location>
</feature>
<comment type="similarity">
    <text evidence="2 9">Belongs to the HEATR1/UTP10 family.</text>
</comment>
<dbReference type="GO" id="GO:0034455">
    <property type="term" value="C:t-UTP complex"/>
    <property type="evidence" value="ECO:0007669"/>
    <property type="project" value="TreeGrafter"/>
</dbReference>
<feature type="domain" description="BP28 C-terminal" evidence="11">
    <location>
        <begin position="1476"/>
        <end position="1620"/>
    </location>
</feature>
<sequence length="1752" mass="196963">MSLLEQQLSAIAQNTQTVALDRKKRSKIHSVSFIYSPQEAAAQDYETIYYEALEALDRLEQIDKRFGKFRLSIFSETSIGIDRQIQSQKQNENLDRTINAFLSLVAPYWHLAIALRASEWLLRRFQMNYHNAEHLLLTTLPYYKEPVFERVLYVLPKMPLLFQWLSAFKKANNKLPSRNSIIKAFTDTDFYNLYSKFLGEEIAKNNQYRLQLVFFVSMTISALASLSSENSIKLVDFVPHVLTICGSLLVSQDQDSKVGGYTIMVVLSSAVPLSKDVLMASIETILIHAQLDNKGSQKQAFTSILKLYQAVHTNPLDSLPLSIFSRMPEFLDEESPYFGLISPSHDTNFVCSYLTTLILNQKLDDKAAATCCHFSFNFEQTQALCKAIFDNLNVGDTSAYVQILKHIKNQSPEWFSKLLDANGVSIDQLEMSLQTTFSEPQDNDTQEPLVKDNTSIALDEDLETVKSSFASYMQYGAQIDTEFSLLLKHYMKSMLRGSTNSFLSSCLRDTAPTVTFLLRVAFLQNVPFKARTYALKLLCDQIRSLDEQFNVNILIPILSALLLDVNRHIRYNALEIFKQANLRSAGKESILETTLYGDSTKEISMVSPKVCHLLVKNIVEKAADLSTAVDQFGKLFVSLVGEKKTGPIILAFFASHANIIMLPAPKLHLIRLVTDAAKATKGALPPSQILEKVLKSFVNEREDWRSRCVLSGVDYADFENQIVRIVSEKEHHDPAIKFLEDALNSSSESLSNAAATRLTELLPTLKLEHQIRMVKTIITAGLSEDDTTICYDAVELLESLTLPNALFVQILKDSSLSNSSEQQSNIPKRRRRSSASTRQAMKEQEVSFMASTHLKKVTMILDVLEKESRENFKGSFELLKLLFDILDDLETLGTDGKLPILYSEETLASCMTNVIKSLDKTQMKSKEITSIRADIVVSAIRSSSSPQVQNKLLLVVAALAAISPELILHSVMPIFTFMGAHTIRQDDEFSFHVVEQTISCVVPALAEATTSEMVEEVEFLLTSFVSAFQHIPRHRRVRLFTTLAKTLGSSSSIHLILFLCGQQYANAYAKHKMGDCSALTDFSCSFLQKFKVEEQLEAIQKFLDYWKKVPEEPVDKESPIFTELSSRVIFGPAFVALNKSELFNLRKCLLSFLRHTISDAKDINGISRLRLNIASACLQGGDPQPLLNSFAKLVQDVLEIIDSRHQEIEEVEIMHQLYKVLDDILSLLPIEHFVDSISNILSSPNASLRTLIQITSLTAFKFNSEHVEDPNAHEGIARLLPLLLSMISSQRDVELSQTSLDTLSSLFQKYTVHIDSSLYLQTLNVVTSSAGLLNGAPEVVVSSINCITNVISIIGVKMIGYFTKILPPLFDIFEKADENTAPLVQTATLVLFTSLVKKMPSFVTPNLADMVKIVLCSSQVADSVRTSVLTVMVDHMDGRTMLLTLCSLWKYASKLDVIAIGLHLSAMEMVIEKIDKKTAVSNSTAFVKFLLLALEYRADTDLEINTVNRIEASVHKCGLQYVLKLNDKTFRPLFASIVRWAFDGENVATSITETDRLIAFFKLFNKLQENLKSIITSYYAYLVDSVESLLYKLQETDEINLKRLVLLSLGSSFKYDQDEFWHSDTRFKPISAALCSQFGTIEDSIGKYLVRAVTSLVQATCSSDEHNKNINSMLLSHMKATCKPKEKLWAVRTLKNVYKKVGESWLGLLPQLVPIVAELLEDDEEEVEMEVRTGLVKVLEQTMGEPLDRYLD</sequence>
<evidence type="ECO:0000256" key="4">
    <source>
        <dbReference type="ARBA" id="ARBA00022517"/>
    </source>
</evidence>
<evidence type="ECO:0000256" key="8">
    <source>
        <dbReference type="PROSITE-ProRule" id="PRU00103"/>
    </source>
</evidence>